<feature type="region of interest" description="Disordered" evidence="1">
    <location>
        <begin position="438"/>
        <end position="466"/>
    </location>
</feature>
<dbReference type="PANTHER" id="PTHR31286">
    <property type="entry name" value="GLYCINE-RICH CELL WALL STRUCTURAL PROTEIN 1.8-LIKE"/>
    <property type="match status" value="1"/>
</dbReference>
<protein>
    <recommendedName>
        <fullName evidence="2">DUF4283 domain-containing protein</fullName>
    </recommendedName>
</protein>
<feature type="region of interest" description="Disordered" evidence="1">
    <location>
        <begin position="1"/>
        <end position="28"/>
    </location>
</feature>
<feature type="domain" description="DUF4283" evidence="2">
    <location>
        <begin position="232"/>
        <end position="316"/>
    </location>
</feature>
<dbReference type="Pfam" id="PF14111">
    <property type="entry name" value="DUF4283"/>
    <property type="match status" value="1"/>
</dbReference>
<dbReference type="PANTHER" id="PTHR31286:SF90">
    <property type="entry name" value="DUF4283 DOMAIN-CONTAINING PROTEIN"/>
    <property type="match status" value="1"/>
</dbReference>
<feature type="compositionally biased region" description="Pro residues" evidence="1">
    <location>
        <begin position="643"/>
        <end position="663"/>
    </location>
</feature>
<keyword evidence="4" id="KW-1185">Reference proteome</keyword>
<feature type="region of interest" description="Disordered" evidence="1">
    <location>
        <begin position="119"/>
        <end position="139"/>
    </location>
</feature>
<dbReference type="Proteomes" id="UP001558713">
    <property type="component" value="Unassembled WGS sequence"/>
</dbReference>
<dbReference type="InterPro" id="IPR040256">
    <property type="entry name" value="At4g02000-like"/>
</dbReference>
<sequence>MAEDSPLRPPPQPPNLTSTLNLSQFPPLPSSASPISAFPLSRFGSNLVSSSPWAPAPVREEHLVFTTALSDQNDLHSSTGTAATSSQLNSHSSADVTMQEASVLSVSDLASQQVTTTLPEMGSTSENQNLTRNHSPSPSLIHVIPSCHHPIPNLVSAKPITAANQPKQTLIEPSTDQPSPNVLKASQENIKNWAQKLESSTNRKLKRVSSPSFSPEGIPRVKIPDSVFHRGAELHKDFVLGIFTGKTPSFGHIQTVLTHIWGRGIKLEIHLRPASRSMLVRIPNATIRQKVVEQEIWHIGNSLFYVAQWSPNVAVKPPTFSSIPLWAHVRGIPFDLYNQDGLSRVADLLGLPVEVDEFTRRMVNIDVAHLKVRADCTKPLPTTAEIEKDDGEVVTLSISYPWIPPTCPCCRQMGHLEAYCPNAKWSERPTTINVQNEEPAAGTSDTLTSVTEPADVNPSGKKNTTTVVKKPISATTATASSLEPLNAHDHVSPEYKRVDGVTNEIQVVETQKNQEASSNSPADPMVVDFTIVEDASQTSLPSLDGSIPSPDHLVDSSNLAFTNSISPPYLATHIIALPAQFPSRPLVPSHQKPNKSQLTTPSVVSLNPFSCLQSLIIPSDHVTSQSASNIDPSPLSLTSSPDLPVPGKAPPIPHSSPISPPLLPKSRTSPFKKPDFTHVPSISTDINLPLSLTTSPTPPNLLVSTQLLSTPAVGSLHNGETQQ</sequence>
<evidence type="ECO:0000313" key="4">
    <source>
        <dbReference type="Proteomes" id="UP001558713"/>
    </source>
</evidence>
<accession>A0ABD1AZM9</accession>
<proteinExistence type="predicted"/>
<feature type="compositionally biased region" description="Low complexity" evidence="1">
    <location>
        <begin position="631"/>
        <end position="642"/>
    </location>
</feature>
<evidence type="ECO:0000259" key="2">
    <source>
        <dbReference type="Pfam" id="PF14111"/>
    </source>
</evidence>
<dbReference type="InterPro" id="IPR025558">
    <property type="entry name" value="DUF4283"/>
</dbReference>
<dbReference type="EMBL" id="JBANAX010000373">
    <property type="protein sequence ID" value="KAL1212193.1"/>
    <property type="molecule type" value="Genomic_DNA"/>
</dbReference>
<dbReference type="AlphaFoldDB" id="A0ABD1AZM9"/>
<evidence type="ECO:0000313" key="3">
    <source>
        <dbReference type="EMBL" id="KAL1212193.1"/>
    </source>
</evidence>
<reference evidence="3 4" key="1">
    <citation type="submission" date="2024-04" db="EMBL/GenBank/DDBJ databases">
        <title>Genome assembly C_amara_ONT_v2.</title>
        <authorList>
            <person name="Yant L."/>
            <person name="Moore C."/>
            <person name="Slenker M."/>
        </authorList>
    </citation>
    <scope>NUCLEOTIDE SEQUENCE [LARGE SCALE GENOMIC DNA]</scope>
    <source>
        <tissue evidence="3">Leaf</tissue>
    </source>
</reference>
<feature type="region of interest" description="Disordered" evidence="1">
    <location>
        <begin position="623"/>
        <end position="676"/>
    </location>
</feature>
<comment type="caution">
    <text evidence="3">The sequence shown here is derived from an EMBL/GenBank/DDBJ whole genome shotgun (WGS) entry which is preliminary data.</text>
</comment>
<feature type="region of interest" description="Disordered" evidence="1">
    <location>
        <begin position="73"/>
        <end position="94"/>
    </location>
</feature>
<evidence type="ECO:0000256" key="1">
    <source>
        <dbReference type="SAM" id="MobiDB-lite"/>
    </source>
</evidence>
<organism evidence="3 4">
    <name type="scientific">Cardamine amara subsp. amara</name>
    <dbReference type="NCBI Taxonomy" id="228776"/>
    <lineage>
        <taxon>Eukaryota</taxon>
        <taxon>Viridiplantae</taxon>
        <taxon>Streptophyta</taxon>
        <taxon>Embryophyta</taxon>
        <taxon>Tracheophyta</taxon>
        <taxon>Spermatophyta</taxon>
        <taxon>Magnoliopsida</taxon>
        <taxon>eudicotyledons</taxon>
        <taxon>Gunneridae</taxon>
        <taxon>Pentapetalae</taxon>
        <taxon>rosids</taxon>
        <taxon>malvids</taxon>
        <taxon>Brassicales</taxon>
        <taxon>Brassicaceae</taxon>
        <taxon>Cardamineae</taxon>
        <taxon>Cardamine</taxon>
    </lineage>
</organism>
<gene>
    <name evidence="3" type="ORF">V5N11_001446</name>
</gene>
<name>A0ABD1AZM9_CARAN</name>
<feature type="compositionally biased region" description="Polar residues" evidence="1">
    <location>
        <begin position="119"/>
        <end position="138"/>
    </location>
</feature>